<evidence type="ECO:0000313" key="9">
    <source>
        <dbReference type="EMBL" id="MCX2936432.1"/>
    </source>
</evidence>
<protein>
    <submittedName>
        <fullName evidence="9">Ferredoxin</fullName>
    </submittedName>
</protein>
<dbReference type="RefSeq" id="WP_265995817.1">
    <property type="nucleotide sequence ID" value="NZ_JAPJDN010000004.1"/>
</dbReference>
<sequence>MHVSVNYERCEGHAVCVEVAPTVFQISDDDEQVRVVDDSPDEALRTQVVLAARRCPIGAITVAD</sequence>
<dbReference type="Gene3D" id="3.30.70.20">
    <property type="match status" value="1"/>
</dbReference>
<evidence type="ECO:0000256" key="7">
    <source>
        <dbReference type="ARBA" id="ARBA00023291"/>
    </source>
</evidence>
<evidence type="ECO:0000256" key="3">
    <source>
        <dbReference type="ARBA" id="ARBA00022723"/>
    </source>
</evidence>
<dbReference type="InterPro" id="IPR017896">
    <property type="entry name" value="4Fe4S_Fe-S-bd"/>
</dbReference>
<keyword evidence="4" id="KW-0249">Electron transport</keyword>
<evidence type="ECO:0000256" key="1">
    <source>
        <dbReference type="ARBA" id="ARBA00001927"/>
    </source>
</evidence>
<keyword evidence="6" id="KW-0411">Iron-sulfur</keyword>
<dbReference type="EMBL" id="JAPJDO010000004">
    <property type="protein sequence ID" value="MCX2936432.1"/>
    <property type="molecule type" value="Genomic_DNA"/>
</dbReference>
<comment type="cofactor">
    <cofactor evidence="1">
        <name>[3Fe-4S] cluster</name>
        <dbReference type="ChEBI" id="CHEBI:21137"/>
    </cofactor>
</comment>
<evidence type="ECO:0000256" key="4">
    <source>
        <dbReference type="ARBA" id="ARBA00022982"/>
    </source>
</evidence>
<keyword evidence="10" id="KW-1185">Reference proteome</keyword>
<keyword evidence="5" id="KW-0408">Iron</keyword>
<comment type="caution">
    <text evidence="9">The sequence shown here is derived from an EMBL/GenBank/DDBJ whole genome shotgun (WGS) entry which is preliminary data.</text>
</comment>
<evidence type="ECO:0000256" key="6">
    <source>
        <dbReference type="ARBA" id="ARBA00023014"/>
    </source>
</evidence>
<dbReference type="PANTHER" id="PTHR36923:SF3">
    <property type="entry name" value="FERREDOXIN"/>
    <property type="match status" value="1"/>
</dbReference>
<dbReference type="PROSITE" id="PS51379">
    <property type="entry name" value="4FE4S_FER_2"/>
    <property type="match status" value="1"/>
</dbReference>
<feature type="domain" description="4Fe-4S ferredoxin-type" evidence="8">
    <location>
        <begin position="1"/>
        <end position="29"/>
    </location>
</feature>
<keyword evidence="7" id="KW-0003">3Fe-4S</keyword>
<gene>
    <name evidence="9" type="ORF">ORI27_06970</name>
</gene>
<keyword evidence="2" id="KW-0813">Transport</keyword>
<dbReference type="Proteomes" id="UP001300745">
    <property type="component" value="Unassembled WGS sequence"/>
</dbReference>
<dbReference type="PANTHER" id="PTHR36923">
    <property type="entry name" value="FERREDOXIN"/>
    <property type="match status" value="1"/>
</dbReference>
<organism evidence="9 10">
    <name type="scientific">Mycobacterium pinniadriaticum</name>
    <dbReference type="NCBI Taxonomy" id="2994102"/>
    <lineage>
        <taxon>Bacteria</taxon>
        <taxon>Bacillati</taxon>
        <taxon>Actinomycetota</taxon>
        <taxon>Actinomycetes</taxon>
        <taxon>Mycobacteriales</taxon>
        <taxon>Mycobacteriaceae</taxon>
        <taxon>Mycobacterium</taxon>
    </lineage>
</organism>
<proteinExistence type="predicted"/>
<name>A0ABT3SAM5_9MYCO</name>
<keyword evidence="3" id="KW-0479">Metal-binding</keyword>
<evidence type="ECO:0000259" key="8">
    <source>
        <dbReference type="PROSITE" id="PS51379"/>
    </source>
</evidence>
<dbReference type="SUPFAM" id="SSF54862">
    <property type="entry name" value="4Fe-4S ferredoxins"/>
    <property type="match status" value="1"/>
</dbReference>
<evidence type="ECO:0000256" key="2">
    <source>
        <dbReference type="ARBA" id="ARBA00022448"/>
    </source>
</evidence>
<dbReference type="Pfam" id="PF13370">
    <property type="entry name" value="Fer4_13"/>
    <property type="match status" value="1"/>
</dbReference>
<reference evidence="9 10" key="1">
    <citation type="submission" date="2022-11" db="EMBL/GenBank/DDBJ databases">
        <title>Mycobacterium sp. nov.</title>
        <authorList>
            <person name="Papic B."/>
            <person name="Spicic S."/>
            <person name="Duvnjak S."/>
        </authorList>
    </citation>
    <scope>NUCLEOTIDE SEQUENCE [LARGE SCALE GENOMIC DNA]</scope>
    <source>
        <strain evidence="9 10">CVI_P4</strain>
    </source>
</reference>
<dbReference type="InterPro" id="IPR051269">
    <property type="entry name" value="Fe-S_cluster_ET"/>
</dbReference>
<evidence type="ECO:0000313" key="10">
    <source>
        <dbReference type="Proteomes" id="UP001300745"/>
    </source>
</evidence>
<evidence type="ECO:0000256" key="5">
    <source>
        <dbReference type="ARBA" id="ARBA00023004"/>
    </source>
</evidence>
<accession>A0ABT3SAM5</accession>